<gene>
    <name evidence="1" type="ORF">SAMN02745181_0362</name>
</gene>
<sequence length="155" mass="17769">MKLRWFALVFLCCLFLGGGAFSFWENEVLYERTRGGTYMSANWEAFPKGEAERRAMIELGSDAYHKKMRKVLREELSRYITELSGEVAKEVIVSYEGDASGFLFTYSYKAALSQREERGLDGLQQALYLAVVKDQSAHVERGRVQDLQNPMEDTD</sequence>
<dbReference type="InParanoid" id="A0A1M6C180"/>
<proteinExistence type="predicted"/>
<dbReference type="AlphaFoldDB" id="A0A1M6C180"/>
<protein>
    <submittedName>
        <fullName evidence="1">Uncharacterized protein</fullName>
    </submittedName>
</protein>
<reference evidence="1 2" key="1">
    <citation type="submission" date="2016-11" db="EMBL/GenBank/DDBJ databases">
        <authorList>
            <person name="Jaros S."/>
            <person name="Januszkiewicz K."/>
            <person name="Wedrychowicz H."/>
        </authorList>
    </citation>
    <scope>NUCLEOTIDE SEQUENCE [LARGE SCALE GENOMIC DNA]</scope>
    <source>
        <strain evidence="1 2">DSM 18772</strain>
    </source>
</reference>
<dbReference type="STRING" id="1123071.SAMN02745181_0362"/>
<organism evidence="1 2">
    <name type="scientific">Rubritalea squalenifaciens DSM 18772</name>
    <dbReference type="NCBI Taxonomy" id="1123071"/>
    <lineage>
        <taxon>Bacteria</taxon>
        <taxon>Pseudomonadati</taxon>
        <taxon>Verrucomicrobiota</taxon>
        <taxon>Verrucomicrobiia</taxon>
        <taxon>Verrucomicrobiales</taxon>
        <taxon>Rubritaleaceae</taxon>
        <taxon>Rubritalea</taxon>
    </lineage>
</organism>
<dbReference type="EMBL" id="FQYR01000002">
    <property type="protein sequence ID" value="SHI54805.1"/>
    <property type="molecule type" value="Genomic_DNA"/>
</dbReference>
<accession>A0A1M6C180</accession>
<keyword evidence="2" id="KW-1185">Reference proteome</keyword>
<evidence type="ECO:0000313" key="2">
    <source>
        <dbReference type="Proteomes" id="UP000184510"/>
    </source>
</evidence>
<name>A0A1M6C180_9BACT</name>
<dbReference type="Proteomes" id="UP000184510">
    <property type="component" value="Unassembled WGS sequence"/>
</dbReference>
<evidence type="ECO:0000313" key="1">
    <source>
        <dbReference type="EMBL" id="SHI54805.1"/>
    </source>
</evidence>